<dbReference type="GO" id="GO:0016740">
    <property type="term" value="F:transferase activity"/>
    <property type="evidence" value="ECO:0007669"/>
    <property type="project" value="UniProtKB-KW"/>
</dbReference>
<dbReference type="InterPro" id="IPR000032">
    <property type="entry name" value="HPr-like"/>
</dbReference>
<dbReference type="Pfam" id="PF00381">
    <property type="entry name" value="PTS-HPr"/>
    <property type="match status" value="1"/>
</dbReference>
<evidence type="ECO:0000256" key="1">
    <source>
        <dbReference type="ARBA" id="ARBA00004496"/>
    </source>
</evidence>
<keyword evidence="7" id="KW-1185">Reference proteome</keyword>
<reference evidence="6 7" key="2">
    <citation type="submission" date="2020-05" db="EMBL/GenBank/DDBJ databases">
        <title>Draft genome sequence of Desulfovibrio sp. strainFSS-1.</title>
        <authorList>
            <person name="Shimoshige H."/>
            <person name="Kobayashi H."/>
            <person name="Maekawa T."/>
        </authorList>
    </citation>
    <scope>NUCLEOTIDE SEQUENCE [LARGE SCALE GENOMIC DNA]</scope>
    <source>
        <strain evidence="6 7">SIID29052-01</strain>
    </source>
</reference>
<dbReference type="EC" id="2.7.11.-" evidence="6"/>
<comment type="similarity">
    <text evidence="2">Belongs to the HPr family.</text>
</comment>
<dbReference type="GO" id="GO:0005737">
    <property type="term" value="C:cytoplasm"/>
    <property type="evidence" value="ECO:0007669"/>
    <property type="project" value="UniProtKB-SubCell"/>
</dbReference>
<dbReference type="CDD" id="cd00367">
    <property type="entry name" value="PTS-HPr_like"/>
    <property type="match status" value="1"/>
</dbReference>
<dbReference type="InterPro" id="IPR035895">
    <property type="entry name" value="HPr-like_sf"/>
</dbReference>
<dbReference type="EMBL" id="BLTE01000003">
    <property type="protein sequence ID" value="GFK93249.1"/>
    <property type="molecule type" value="Genomic_DNA"/>
</dbReference>
<dbReference type="Proteomes" id="UP000494245">
    <property type="component" value="Unassembled WGS sequence"/>
</dbReference>
<dbReference type="PROSITE" id="PS00369">
    <property type="entry name" value="PTS_HPR_HIS"/>
    <property type="match status" value="1"/>
</dbReference>
<comment type="subcellular location">
    <subcellularLocation>
        <location evidence="1">Cytoplasm</location>
    </subcellularLocation>
</comment>
<evidence type="ECO:0000256" key="2">
    <source>
        <dbReference type="ARBA" id="ARBA00010736"/>
    </source>
</evidence>
<dbReference type="InterPro" id="IPR001020">
    <property type="entry name" value="PTS_HPr_His_P_site"/>
</dbReference>
<comment type="caution">
    <text evidence="6">The sequence shown here is derived from an EMBL/GenBank/DDBJ whole genome shotgun (WGS) entry which is preliminary data.</text>
</comment>
<proteinExistence type="inferred from homology"/>
<name>A0A6V8LT45_9BACT</name>
<dbReference type="PANTHER" id="PTHR33705:SF2">
    <property type="entry name" value="PHOSPHOCARRIER PROTEIN NPR"/>
    <property type="match status" value="1"/>
</dbReference>
<keyword evidence="3" id="KW-0963">Cytoplasm</keyword>
<dbReference type="PRINTS" id="PR00107">
    <property type="entry name" value="PHOSPHOCPHPR"/>
</dbReference>
<dbReference type="InterPro" id="IPR002114">
    <property type="entry name" value="PTS_HPr_Ser_P_site"/>
</dbReference>
<dbReference type="SUPFAM" id="SSF55594">
    <property type="entry name" value="HPr-like"/>
    <property type="match status" value="1"/>
</dbReference>
<reference evidence="6 7" key="1">
    <citation type="submission" date="2020-04" db="EMBL/GenBank/DDBJ databases">
        <authorList>
            <consortium name="Desulfovibrio sp. FSS-1 genome sequencing consortium"/>
            <person name="Shimoshige H."/>
            <person name="Kobayashi H."/>
            <person name="Maekawa T."/>
        </authorList>
    </citation>
    <scope>NUCLEOTIDE SEQUENCE [LARGE SCALE GENOMIC DNA]</scope>
    <source>
        <strain evidence="6 7">SIID29052-01</strain>
    </source>
</reference>
<gene>
    <name evidence="6" type="primary">ptsH</name>
    <name evidence="6" type="ORF">NNJEOMEG_01080</name>
</gene>
<dbReference type="Gene3D" id="3.30.1340.10">
    <property type="entry name" value="HPr-like"/>
    <property type="match status" value="1"/>
</dbReference>
<evidence type="ECO:0000256" key="4">
    <source>
        <dbReference type="ARBA" id="ARBA00022683"/>
    </source>
</evidence>
<accession>A0A6V8LT45</accession>
<protein>
    <submittedName>
        <fullName evidence="6">Phosphocarrier protein HPr</fullName>
        <ecNumber evidence="6">2.7.11.-</ecNumber>
    </submittedName>
</protein>
<dbReference type="InterPro" id="IPR050399">
    <property type="entry name" value="HPr"/>
</dbReference>
<sequence length="102" mass="10881">MPDTTSPPPLDSECADECVRLVCVLNEQGLHARPAARLAQAAQTFAADIAITMGSQTVDAKSILDILTLAAGHGANLELRAKGHDARQALDSLADMFKHRFQ</sequence>
<dbReference type="RefSeq" id="WP_173082069.1">
    <property type="nucleotide sequence ID" value="NZ_BLTE01000003.1"/>
</dbReference>
<dbReference type="PROSITE" id="PS00589">
    <property type="entry name" value="PTS_HPR_SER"/>
    <property type="match status" value="1"/>
</dbReference>
<keyword evidence="4" id="KW-0598">Phosphotransferase system</keyword>
<evidence type="ECO:0000259" key="5">
    <source>
        <dbReference type="PROSITE" id="PS51350"/>
    </source>
</evidence>
<dbReference type="PROSITE" id="PS51350">
    <property type="entry name" value="PTS_HPR_DOM"/>
    <property type="match status" value="1"/>
</dbReference>
<keyword evidence="6" id="KW-0808">Transferase</keyword>
<evidence type="ECO:0000256" key="3">
    <source>
        <dbReference type="ARBA" id="ARBA00022490"/>
    </source>
</evidence>
<evidence type="ECO:0000313" key="7">
    <source>
        <dbReference type="Proteomes" id="UP000494245"/>
    </source>
</evidence>
<organism evidence="6 7">
    <name type="scientific">Fundidesulfovibrio magnetotacticus</name>
    <dbReference type="NCBI Taxonomy" id="2730080"/>
    <lineage>
        <taxon>Bacteria</taxon>
        <taxon>Pseudomonadati</taxon>
        <taxon>Thermodesulfobacteriota</taxon>
        <taxon>Desulfovibrionia</taxon>
        <taxon>Desulfovibrionales</taxon>
        <taxon>Desulfovibrionaceae</taxon>
        <taxon>Fundidesulfovibrio</taxon>
    </lineage>
</organism>
<feature type="domain" description="HPr" evidence="5">
    <location>
        <begin position="16"/>
        <end position="102"/>
    </location>
</feature>
<dbReference type="GO" id="GO:0009401">
    <property type="term" value="P:phosphoenolpyruvate-dependent sugar phosphotransferase system"/>
    <property type="evidence" value="ECO:0007669"/>
    <property type="project" value="UniProtKB-KW"/>
</dbReference>
<dbReference type="NCBIfam" id="TIGR01003">
    <property type="entry name" value="PTS_HPr_family"/>
    <property type="match status" value="1"/>
</dbReference>
<dbReference type="AlphaFoldDB" id="A0A6V8LT45"/>
<dbReference type="PANTHER" id="PTHR33705">
    <property type="entry name" value="PHOSPHOCARRIER PROTEIN HPR"/>
    <property type="match status" value="1"/>
</dbReference>
<evidence type="ECO:0000313" key="6">
    <source>
        <dbReference type="EMBL" id="GFK93249.1"/>
    </source>
</evidence>